<dbReference type="InterPro" id="IPR006710">
    <property type="entry name" value="Glyco_hydro_43"/>
</dbReference>
<accession>A0A397P4C0</accession>
<gene>
    <name evidence="9" type="ORF">DFR49_1936</name>
</gene>
<evidence type="ECO:0000259" key="8">
    <source>
        <dbReference type="Pfam" id="PF17851"/>
    </source>
</evidence>
<dbReference type="InterPro" id="IPR041542">
    <property type="entry name" value="GH43_C2"/>
</dbReference>
<proteinExistence type="inferred from homology"/>
<dbReference type="Proteomes" id="UP000266568">
    <property type="component" value="Unassembled WGS sequence"/>
</dbReference>
<organism evidence="9 10">
    <name type="scientific">Hephaestia caeni</name>
    <dbReference type="NCBI Taxonomy" id="645617"/>
    <lineage>
        <taxon>Bacteria</taxon>
        <taxon>Pseudomonadati</taxon>
        <taxon>Pseudomonadota</taxon>
        <taxon>Alphaproteobacteria</taxon>
        <taxon>Sphingomonadales</taxon>
        <taxon>Sphingomonadaceae</taxon>
        <taxon>Hephaestia</taxon>
    </lineage>
</organism>
<evidence type="ECO:0000313" key="10">
    <source>
        <dbReference type="Proteomes" id="UP000266568"/>
    </source>
</evidence>
<evidence type="ECO:0000256" key="7">
    <source>
        <dbReference type="SAM" id="SignalP"/>
    </source>
</evidence>
<protein>
    <submittedName>
        <fullName evidence="9">Alpha-N-arabinofuranosidase</fullName>
    </submittedName>
</protein>
<reference evidence="9 10" key="1">
    <citation type="submission" date="2018-08" db="EMBL/GenBank/DDBJ databases">
        <title>Genomic Encyclopedia of Type Strains, Phase IV (KMG-IV): sequencing the most valuable type-strain genomes for metagenomic binning, comparative biology and taxonomic classification.</title>
        <authorList>
            <person name="Goeker M."/>
        </authorList>
    </citation>
    <scope>NUCLEOTIDE SEQUENCE [LARGE SCALE GENOMIC DNA]</scope>
    <source>
        <strain evidence="9 10">DSM 25527</strain>
    </source>
</reference>
<dbReference type="SUPFAM" id="SSF75005">
    <property type="entry name" value="Arabinanase/levansucrase/invertase"/>
    <property type="match status" value="1"/>
</dbReference>
<keyword evidence="7" id="KW-0732">Signal</keyword>
<keyword evidence="3 6" id="KW-0326">Glycosidase</keyword>
<dbReference type="CDD" id="cd18617">
    <property type="entry name" value="GH43_XynB-like"/>
    <property type="match status" value="1"/>
</dbReference>
<sequence length="563" mass="60622">MRGGSPIWGVLAIALGALTLPGAASAPRTATFAWVDYTGDDALPPGVTQAPGDYRNPILAGFYPDPSITRAGDAYYLVNSTFSYFPGLPVFRSTDLVHWTQIGNAIDRPDMVDFGALGVSRGLYAPAISYRDGTFWIVNTCVDCGGNFVITATDPAGPWSDPIWLKEAAGGIDPSLFFDDDGSAWLVNNDVPAEPPRYDGHRAIWLQRFDPATKRLVGARRVIVDGGADPAADPIWIEGPHLFKKDGHYYLIAAEGGTAENHSEVVFRADAVTGPYVPFVGNPILTQRNLPATRAFPITSTGHAGFVDTGKGWWATFLGVRPYDGRNFNTGRETFLLPVTWADGWPRITAPGAAVPYVHARPDLPVATAPAPTTGPMTRRERFDGPALPLDWMMLRNPAGHWYRLGDGATLDARAVGLGDSGNPSFLARRQQHLNASVTTRVRFAPAQDGDRAGLAAFQNDDYWFFLGIEQVAGKAMIRLDRRAGERNPKAGTMVAEAPLDAAAGAPIDLRITARGGRYDFAYATRPGVWRVLARDVDGTILSTEVAGGFVGTMLGIYAYAAD</sequence>
<feature type="site" description="Important for catalytic activity, responsible for pKa modulation of the active site Glu and correct orientation of both the proton donor and substrate" evidence="5">
    <location>
        <position position="173"/>
    </location>
</feature>
<evidence type="ECO:0000256" key="5">
    <source>
        <dbReference type="PIRSR" id="PIRSR606710-2"/>
    </source>
</evidence>
<dbReference type="GO" id="GO:0005975">
    <property type="term" value="P:carbohydrate metabolic process"/>
    <property type="evidence" value="ECO:0007669"/>
    <property type="project" value="InterPro"/>
</dbReference>
<comment type="caution">
    <text evidence="9">The sequence shown here is derived from an EMBL/GenBank/DDBJ whole genome shotgun (WGS) entry which is preliminary data.</text>
</comment>
<dbReference type="Pfam" id="PF17851">
    <property type="entry name" value="GH43_C2"/>
    <property type="match status" value="1"/>
</dbReference>
<feature type="domain" description="Beta-xylosidase C-terminal Concanavalin A-like" evidence="8">
    <location>
        <begin position="380"/>
        <end position="561"/>
    </location>
</feature>
<feature type="signal peptide" evidence="7">
    <location>
        <begin position="1"/>
        <end position="26"/>
    </location>
</feature>
<dbReference type="InterPro" id="IPR013320">
    <property type="entry name" value="ConA-like_dom_sf"/>
</dbReference>
<evidence type="ECO:0000256" key="6">
    <source>
        <dbReference type="RuleBase" id="RU361187"/>
    </source>
</evidence>
<keyword evidence="2 6" id="KW-0378">Hydrolase</keyword>
<dbReference type="Gene3D" id="2.60.120.200">
    <property type="match status" value="1"/>
</dbReference>
<feature type="active site" description="Proton donor" evidence="4">
    <location>
        <position position="238"/>
    </location>
</feature>
<dbReference type="PANTHER" id="PTHR42812">
    <property type="entry name" value="BETA-XYLOSIDASE"/>
    <property type="match status" value="1"/>
</dbReference>
<evidence type="ECO:0000256" key="1">
    <source>
        <dbReference type="ARBA" id="ARBA00009865"/>
    </source>
</evidence>
<dbReference type="AlphaFoldDB" id="A0A397P4C0"/>
<dbReference type="SUPFAM" id="SSF49899">
    <property type="entry name" value="Concanavalin A-like lectins/glucanases"/>
    <property type="match status" value="1"/>
</dbReference>
<name>A0A397P4C0_9SPHN</name>
<dbReference type="Gene3D" id="2.115.10.20">
    <property type="entry name" value="Glycosyl hydrolase domain, family 43"/>
    <property type="match status" value="1"/>
</dbReference>
<evidence type="ECO:0000256" key="2">
    <source>
        <dbReference type="ARBA" id="ARBA00022801"/>
    </source>
</evidence>
<dbReference type="InterPro" id="IPR023296">
    <property type="entry name" value="Glyco_hydro_beta-prop_sf"/>
</dbReference>
<evidence type="ECO:0000313" key="9">
    <source>
        <dbReference type="EMBL" id="RIA43708.1"/>
    </source>
</evidence>
<dbReference type="EMBL" id="QXDC01000003">
    <property type="protein sequence ID" value="RIA43708.1"/>
    <property type="molecule type" value="Genomic_DNA"/>
</dbReference>
<evidence type="ECO:0000256" key="4">
    <source>
        <dbReference type="PIRSR" id="PIRSR606710-1"/>
    </source>
</evidence>
<dbReference type="InterPro" id="IPR051795">
    <property type="entry name" value="Glycosyl_Hydrlase_43"/>
</dbReference>
<dbReference type="PANTHER" id="PTHR42812:SF12">
    <property type="entry name" value="BETA-XYLOSIDASE-RELATED"/>
    <property type="match status" value="1"/>
</dbReference>
<evidence type="ECO:0000256" key="3">
    <source>
        <dbReference type="ARBA" id="ARBA00023295"/>
    </source>
</evidence>
<dbReference type="RefSeq" id="WP_119035531.1">
    <property type="nucleotide sequence ID" value="NZ_QXDC01000003.1"/>
</dbReference>
<dbReference type="OrthoDB" id="9801455at2"/>
<feature type="chain" id="PRO_5017188076" evidence="7">
    <location>
        <begin position="27"/>
        <end position="563"/>
    </location>
</feature>
<feature type="active site" description="Proton acceptor" evidence="4">
    <location>
        <position position="65"/>
    </location>
</feature>
<dbReference type="GO" id="GO:0004553">
    <property type="term" value="F:hydrolase activity, hydrolyzing O-glycosyl compounds"/>
    <property type="evidence" value="ECO:0007669"/>
    <property type="project" value="InterPro"/>
</dbReference>
<keyword evidence="10" id="KW-1185">Reference proteome</keyword>
<comment type="similarity">
    <text evidence="1 6">Belongs to the glycosyl hydrolase 43 family.</text>
</comment>
<dbReference type="Pfam" id="PF04616">
    <property type="entry name" value="Glyco_hydro_43"/>
    <property type="match status" value="1"/>
</dbReference>